<name>A0A5N0EM32_9NOCA</name>
<dbReference type="InterPro" id="IPR050147">
    <property type="entry name" value="Ser/Thr_Dehydratase"/>
</dbReference>
<dbReference type="Gene3D" id="3.40.50.1100">
    <property type="match status" value="2"/>
</dbReference>
<reference evidence="5 6" key="1">
    <citation type="submission" date="2019-09" db="EMBL/GenBank/DDBJ databases">
        <authorList>
            <person name="Wang X."/>
        </authorList>
    </citation>
    <scope>NUCLEOTIDE SEQUENCE [LARGE SCALE GENOMIC DNA]</scope>
    <source>
        <strain evidence="5 6">CICC 11023</strain>
    </source>
</reference>
<evidence type="ECO:0000256" key="1">
    <source>
        <dbReference type="ARBA" id="ARBA00001933"/>
    </source>
</evidence>
<dbReference type="GO" id="GO:0009097">
    <property type="term" value="P:isoleucine biosynthetic process"/>
    <property type="evidence" value="ECO:0007669"/>
    <property type="project" value="TreeGrafter"/>
</dbReference>
<dbReference type="AlphaFoldDB" id="A0A5N0EM32"/>
<dbReference type="EMBL" id="VXLC01000003">
    <property type="protein sequence ID" value="KAA8889065.1"/>
    <property type="molecule type" value="Genomic_DNA"/>
</dbReference>
<dbReference type="InterPro" id="IPR001926">
    <property type="entry name" value="TrpB-like_PALP"/>
</dbReference>
<dbReference type="GO" id="GO:0006565">
    <property type="term" value="P:L-serine catabolic process"/>
    <property type="evidence" value="ECO:0007669"/>
    <property type="project" value="TreeGrafter"/>
</dbReference>
<keyword evidence="2" id="KW-0663">Pyridoxal phosphate</keyword>
<dbReference type="GO" id="GO:0003941">
    <property type="term" value="F:L-serine ammonia-lyase activity"/>
    <property type="evidence" value="ECO:0007669"/>
    <property type="project" value="TreeGrafter"/>
</dbReference>
<dbReference type="Pfam" id="PF00291">
    <property type="entry name" value="PALP"/>
    <property type="match status" value="1"/>
</dbReference>
<evidence type="ECO:0000256" key="3">
    <source>
        <dbReference type="ARBA" id="ARBA00023239"/>
    </source>
</evidence>
<feature type="domain" description="Tryptophan synthase beta chain-like PALP" evidence="4">
    <location>
        <begin position="15"/>
        <end position="301"/>
    </location>
</feature>
<dbReference type="RefSeq" id="WP_150401340.1">
    <property type="nucleotide sequence ID" value="NZ_VXLC01000003.1"/>
</dbReference>
<sequence length="303" mass="31000">MPASPLTTAPTDAYATPLIDAGALVPGTRILIKDETRYASGSHKEPAARAVVARAIAEGYQRVVIATCGNYGRAMAMACAAAEIACTVVLPAGWSDGGAFMREAGADVHLVPGTYEDAVDESRRLAQAAGSIDGNVDGPFVDAVFEGHGVVVHALHAALTEPPAALWIPVGNGTTIIAVHRQLRAVGWSVPINGVGSAANNPVVTSWPGEYRMLPADGVVTTDHNQPLVNWHALQGPEAMVAVAETGGAVFGADDTELLAARDLLAEHGAEPTPSGAVALAGLLGHARNATLTGTHVVLLSGR</sequence>
<dbReference type="Proteomes" id="UP000323876">
    <property type="component" value="Unassembled WGS sequence"/>
</dbReference>
<dbReference type="InterPro" id="IPR036052">
    <property type="entry name" value="TrpB-like_PALP_sf"/>
</dbReference>
<organism evidence="5 6">
    <name type="scientific">Nocardia colli</name>
    <dbReference type="NCBI Taxonomy" id="2545717"/>
    <lineage>
        <taxon>Bacteria</taxon>
        <taxon>Bacillati</taxon>
        <taxon>Actinomycetota</taxon>
        <taxon>Actinomycetes</taxon>
        <taxon>Mycobacteriales</taxon>
        <taxon>Nocardiaceae</taxon>
        <taxon>Nocardia</taxon>
    </lineage>
</organism>
<gene>
    <name evidence="5" type="ORF">F3087_08740</name>
</gene>
<comment type="caution">
    <text evidence="5">The sequence shown here is derived from an EMBL/GenBank/DDBJ whole genome shotgun (WGS) entry which is preliminary data.</text>
</comment>
<accession>A0A5N0EM32</accession>
<protein>
    <submittedName>
        <fullName evidence="5">Pyridoxal-phosphate dependent enzyme</fullName>
    </submittedName>
</protein>
<comment type="cofactor">
    <cofactor evidence="1">
        <name>pyridoxal 5'-phosphate</name>
        <dbReference type="ChEBI" id="CHEBI:597326"/>
    </cofactor>
</comment>
<evidence type="ECO:0000259" key="4">
    <source>
        <dbReference type="Pfam" id="PF00291"/>
    </source>
</evidence>
<evidence type="ECO:0000256" key="2">
    <source>
        <dbReference type="ARBA" id="ARBA00022898"/>
    </source>
</evidence>
<dbReference type="SUPFAM" id="SSF53686">
    <property type="entry name" value="Tryptophan synthase beta subunit-like PLP-dependent enzymes"/>
    <property type="match status" value="1"/>
</dbReference>
<dbReference type="PANTHER" id="PTHR48078">
    <property type="entry name" value="THREONINE DEHYDRATASE, MITOCHONDRIAL-RELATED"/>
    <property type="match status" value="1"/>
</dbReference>
<evidence type="ECO:0000313" key="6">
    <source>
        <dbReference type="Proteomes" id="UP000323876"/>
    </source>
</evidence>
<evidence type="ECO:0000313" key="5">
    <source>
        <dbReference type="EMBL" id="KAA8889065.1"/>
    </source>
</evidence>
<dbReference type="OrthoDB" id="4350333at2"/>
<proteinExistence type="predicted"/>
<keyword evidence="3" id="KW-0456">Lyase</keyword>
<keyword evidence="6" id="KW-1185">Reference proteome</keyword>